<dbReference type="EMBL" id="CM039432">
    <property type="protein sequence ID" value="KAI4332167.1"/>
    <property type="molecule type" value="Genomic_DNA"/>
</dbReference>
<organism evidence="1 2">
    <name type="scientific">Bauhinia variegata</name>
    <name type="common">Purple orchid tree</name>
    <name type="synonym">Phanera variegata</name>
    <dbReference type="NCBI Taxonomy" id="167791"/>
    <lineage>
        <taxon>Eukaryota</taxon>
        <taxon>Viridiplantae</taxon>
        <taxon>Streptophyta</taxon>
        <taxon>Embryophyta</taxon>
        <taxon>Tracheophyta</taxon>
        <taxon>Spermatophyta</taxon>
        <taxon>Magnoliopsida</taxon>
        <taxon>eudicotyledons</taxon>
        <taxon>Gunneridae</taxon>
        <taxon>Pentapetalae</taxon>
        <taxon>rosids</taxon>
        <taxon>fabids</taxon>
        <taxon>Fabales</taxon>
        <taxon>Fabaceae</taxon>
        <taxon>Cercidoideae</taxon>
        <taxon>Cercideae</taxon>
        <taxon>Bauhiniinae</taxon>
        <taxon>Bauhinia</taxon>
    </lineage>
</organism>
<name>A0ACB9N6Z5_BAUVA</name>
<reference evidence="1 2" key="1">
    <citation type="journal article" date="2022" name="DNA Res.">
        <title>Chromosomal-level genome assembly of the orchid tree Bauhinia variegata (Leguminosae; Cercidoideae) supports the allotetraploid origin hypothesis of Bauhinia.</title>
        <authorList>
            <person name="Zhong Y."/>
            <person name="Chen Y."/>
            <person name="Zheng D."/>
            <person name="Pang J."/>
            <person name="Liu Y."/>
            <person name="Luo S."/>
            <person name="Meng S."/>
            <person name="Qian L."/>
            <person name="Wei D."/>
            <person name="Dai S."/>
            <person name="Zhou R."/>
        </authorList>
    </citation>
    <scope>NUCLEOTIDE SEQUENCE [LARGE SCALE GENOMIC DNA]</scope>
    <source>
        <strain evidence="1">BV-YZ2020</strain>
    </source>
</reference>
<dbReference type="Proteomes" id="UP000828941">
    <property type="component" value="Chromosome 7"/>
</dbReference>
<keyword evidence="2" id="KW-1185">Reference proteome</keyword>
<accession>A0ACB9N6Z5</accession>
<gene>
    <name evidence="1" type="ORF">L6164_017098</name>
</gene>
<protein>
    <submittedName>
        <fullName evidence="1">Uncharacterized protein</fullName>
    </submittedName>
</protein>
<sequence length="94" mass="10560">MEHNGCLPNPITYEIIICALLEKNENDNAKKLVQEMVAREKRTSMMLYHSSIAHGWSHYHHPCANLSSIHGDPATELGYGGCKLSPLPQCPNFR</sequence>
<evidence type="ECO:0000313" key="1">
    <source>
        <dbReference type="EMBL" id="KAI4332167.1"/>
    </source>
</evidence>
<evidence type="ECO:0000313" key="2">
    <source>
        <dbReference type="Proteomes" id="UP000828941"/>
    </source>
</evidence>
<comment type="caution">
    <text evidence="1">The sequence shown here is derived from an EMBL/GenBank/DDBJ whole genome shotgun (WGS) entry which is preliminary data.</text>
</comment>
<proteinExistence type="predicted"/>